<dbReference type="OrthoDB" id="1731907at2759"/>
<feature type="compositionally biased region" description="Polar residues" evidence="1">
    <location>
        <begin position="595"/>
        <end position="618"/>
    </location>
</feature>
<organism evidence="3 4">
    <name type="scientific">Artemisia annua</name>
    <name type="common">Sweet wormwood</name>
    <dbReference type="NCBI Taxonomy" id="35608"/>
    <lineage>
        <taxon>Eukaryota</taxon>
        <taxon>Viridiplantae</taxon>
        <taxon>Streptophyta</taxon>
        <taxon>Embryophyta</taxon>
        <taxon>Tracheophyta</taxon>
        <taxon>Spermatophyta</taxon>
        <taxon>Magnoliopsida</taxon>
        <taxon>eudicotyledons</taxon>
        <taxon>Gunneridae</taxon>
        <taxon>Pentapetalae</taxon>
        <taxon>asterids</taxon>
        <taxon>campanulids</taxon>
        <taxon>Asterales</taxon>
        <taxon>Asteraceae</taxon>
        <taxon>Asteroideae</taxon>
        <taxon>Anthemideae</taxon>
        <taxon>Artemisiinae</taxon>
        <taxon>Artemisia</taxon>
    </lineage>
</organism>
<dbReference type="Pfam" id="PF26133">
    <property type="entry name" value="DUF8039"/>
    <property type="match status" value="1"/>
</dbReference>
<dbReference type="PANTHER" id="PTHR33018">
    <property type="entry name" value="OS10G0338966 PROTEIN-RELATED"/>
    <property type="match status" value="1"/>
</dbReference>
<dbReference type="Proteomes" id="UP000245207">
    <property type="component" value="Unassembled WGS sequence"/>
</dbReference>
<comment type="caution">
    <text evidence="3">The sequence shown here is derived from an EMBL/GenBank/DDBJ whole genome shotgun (WGS) entry which is preliminary data.</text>
</comment>
<feature type="domain" description="DUF8039" evidence="2">
    <location>
        <begin position="469"/>
        <end position="555"/>
    </location>
</feature>
<evidence type="ECO:0000256" key="1">
    <source>
        <dbReference type="SAM" id="MobiDB-lite"/>
    </source>
</evidence>
<proteinExistence type="predicted"/>
<sequence length="889" mass="102655">MKVFFVEDLHLIKCLFPFVEELYSENLCCQNGHLNLSFDDRTWEDFFVVTKWAFEPDLCCKNKCFRTWFCCHKWKQLNGVTFDEYGLAIGDDQSPFGLYVGAVTRAKISILKDDWRKVKKTDKDQLLLEIKEHCRLKDDGYKKQVLKQCNHSWKSFKKHLRTDYMYKERSPCDKWTFIEPGTWEEFVKMESTPDKMAKHEKGRKWAKLKKNPPRVGPKGYRGNVDRWEKERASEELCTDVHKIPDRRGRHYCLARRVHDKVKGLMLSPEMQVIADQLGLMHGLIFCNIKKNSRGSDYGIFFENPSQLFGHGFYAVLLLVSCKNVVGNRKQSPIWVFVDIPDYKHGRRQQLIINQCRHMHEIEAHTQLSNSSEVEDGVDPLIMVGGGHLVGFKRGIEGYVSKKRKYRERQEIMAIVKEKIAEARVELKAEYDKDLARAIKEMNSRQENENPESPPMRKSSCDSASNFDVLDNIQEASKCQLFLPYRTKKVLCAIGMVYPAKQVHGKSVLQGHAKVHVDNVDADFKDYILPVPTEEFSKLGQTKLSFIQWPKKYIEFTKASNQTRGKKVVAENSSTQTGTKQIMAANTSTQAATKQISAANKESSTRKQTPPTLSRQEGPSNHIAAVAPTKGARLLNSASKEKEELMKRMNSYRGQIQKRACVRSTYERLMRSPDPTRSMHVDVEPRVFGQSESFQISVSPVDLMLLFTNGCLNSSIITLFATSIHKILQQVKTQSNKCGFLNPYTIQDSVCRFDGLLVKNYLLQAMDPSQHKLFYLAPYVESKHWNLFIIVPQQNTGFILDSDMEGKNEESYEFTNVVQKALGNMKWNLVECNQQRHYWESGYYVMRWMHQFVTHQQHSFPKTMPWNDKKPFTTKELDDIVSSCISVCGI</sequence>
<keyword evidence="4" id="KW-1185">Reference proteome</keyword>
<feature type="region of interest" description="Disordered" evidence="1">
    <location>
        <begin position="595"/>
        <end position="620"/>
    </location>
</feature>
<evidence type="ECO:0000313" key="3">
    <source>
        <dbReference type="EMBL" id="PWA37554.1"/>
    </source>
</evidence>
<dbReference type="InterPro" id="IPR058352">
    <property type="entry name" value="DUF8039"/>
</dbReference>
<dbReference type="GO" id="GO:0008233">
    <property type="term" value="F:peptidase activity"/>
    <property type="evidence" value="ECO:0007669"/>
    <property type="project" value="UniProtKB-KW"/>
</dbReference>
<dbReference type="EMBL" id="PKPP01016621">
    <property type="protein sequence ID" value="PWA37554.1"/>
    <property type="molecule type" value="Genomic_DNA"/>
</dbReference>
<dbReference type="SUPFAM" id="SSF54001">
    <property type="entry name" value="Cysteine proteinases"/>
    <property type="match status" value="1"/>
</dbReference>
<evidence type="ECO:0000259" key="2">
    <source>
        <dbReference type="Pfam" id="PF26133"/>
    </source>
</evidence>
<feature type="region of interest" description="Disordered" evidence="1">
    <location>
        <begin position="442"/>
        <end position="461"/>
    </location>
</feature>
<protein>
    <submittedName>
        <fullName evidence="3">Ulp1 protease family, C-terminal catalytic domain-containing protein</fullName>
    </submittedName>
</protein>
<reference evidence="3 4" key="1">
    <citation type="journal article" date="2018" name="Mol. Plant">
        <title>The genome of Artemisia annua provides insight into the evolution of Asteraceae family and artemisinin biosynthesis.</title>
        <authorList>
            <person name="Shen Q."/>
            <person name="Zhang L."/>
            <person name="Liao Z."/>
            <person name="Wang S."/>
            <person name="Yan T."/>
            <person name="Shi P."/>
            <person name="Liu M."/>
            <person name="Fu X."/>
            <person name="Pan Q."/>
            <person name="Wang Y."/>
            <person name="Lv Z."/>
            <person name="Lu X."/>
            <person name="Zhang F."/>
            <person name="Jiang W."/>
            <person name="Ma Y."/>
            <person name="Chen M."/>
            <person name="Hao X."/>
            <person name="Li L."/>
            <person name="Tang Y."/>
            <person name="Lv G."/>
            <person name="Zhou Y."/>
            <person name="Sun X."/>
            <person name="Brodelius P.E."/>
            <person name="Rose J.K.C."/>
            <person name="Tang K."/>
        </authorList>
    </citation>
    <scope>NUCLEOTIDE SEQUENCE [LARGE SCALE GENOMIC DNA]</scope>
    <source>
        <strain evidence="4">cv. Huhao1</strain>
        <tissue evidence="3">Leaf</tissue>
    </source>
</reference>
<dbReference type="GO" id="GO:0006508">
    <property type="term" value="P:proteolysis"/>
    <property type="evidence" value="ECO:0007669"/>
    <property type="project" value="UniProtKB-KW"/>
</dbReference>
<gene>
    <name evidence="3" type="ORF">CTI12_AA589860</name>
</gene>
<keyword evidence="3" id="KW-0645">Protease</keyword>
<dbReference type="InterPro" id="IPR038765">
    <property type="entry name" value="Papain-like_cys_pep_sf"/>
</dbReference>
<dbReference type="Gene3D" id="3.40.395.10">
    <property type="entry name" value="Adenoviral Proteinase, Chain A"/>
    <property type="match status" value="1"/>
</dbReference>
<dbReference type="AlphaFoldDB" id="A0A2U1KL97"/>
<evidence type="ECO:0000313" key="4">
    <source>
        <dbReference type="Proteomes" id="UP000245207"/>
    </source>
</evidence>
<dbReference type="PANTHER" id="PTHR33018:SF37">
    <property type="entry name" value="TRANSPOSASE TNP1_EN_SPM-LIKE DOMAIN-CONTAINING PROTEIN"/>
    <property type="match status" value="1"/>
</dbReference>
<accession>A0A2U1KL97</accession>
<keyword evidence="3" id="KW-0378">Hydrolase</keyword>
<name>A0A2U1KL97_ARTAN</name>